<sequence>MRTYCEQGPSCFVERARKGRKVGVPPRCSFQDLMGSRKWTDVLPSRPRFIFANFGRISSSSCLRQTHCPYRSIILYSPVEQQSKTCSIFPAWFVVSFYLSLLLLAPKVSSSPH</sequence>
<protein>
    <submittedName>
        <fullName evidence="2">Uncharacterized protein</fullName>
    </submittedName>
</protein>
<evidence type="ECO:0000313" key="3">
    <source>
        <dbReference type="Proteomes" id="UP001054837"/>
    </source>
</evidence>
<name>A0AAV4VGX7_9ARAC</name>
<keyword evidence="1" id="KW-0812">Transmembrane</keyword>
<keyword evidence="1" id="KW-0472">Membrane</keyword>
<dbReference type="Proteomes" id="UP001054837">
    <property type="component" value="Unassembled WGS sequence"/>
</dbReference>
<keyword evidence="3" id="KW-1185">Reference proteome</keyword>
<reference evidence="2 3" key="1">
    <citation type="submission" date="2021-06" db="EMBL/GenBank/DDBJ databases">
        <title>Caerostris darwini draft genome.</title>
        <authorList>
            <person name="Kono N."/>
            <person name="Arakawa K."/>
        </authorList>
    </citation>
    <scope>NUCLEOTIDE SEQUENCE [LARGE SCALE GENOMIC DNA]</scope>
</reference>
<evidence type="ECO:0000256" key="1">
    <source>
        <dbReference type="SAM" id="Phobius"/>
    </source>
</evidence>
<feature type="transmembrane region" description="Helical" evidence="1">
    <location>
        <begin position="87"/>
        <end position="105"/>
    </location>
</feature>
<evidence type="ECO:0000313" key="2">
    <source>
        <dbReference type="EMBL" id="GIY69651.1"/>
    </source>
</evidence>
<proteinExistence type="predicted"/>
<organism evidence="2 3">
    <name type="scientific">Caerostris darwini</name>
    <dbReference type="NCBI Taxonomy" id="1538125"/>
    <lineage>
        <taxon>Eukaryota</taxon>
        <taxon>Metazoa</taxon>
        <taxon>Ecdysozoa</taxon>
        <taxon>Arthropoda</taxon>
        <taxon>Chelicerata</taxon>
        <taxon>Arachnida</taxon>
        <taxon>Araneae</taxon>
        <taxon>Araneomorphae</taxon>
        <taxon>Entelegynae</taxon>
        <taxon>Araneoidea</taxon>
        <taxon>Araneidae</taxon>
        <taxon>Caerostris</taxon>
    </lineage>
</organism>
<dbReference type="AlphaFoldDB" id="A0AAV4VGX7"/>
<accession>A0AAV4VGX7</accession>
<dbReference type="EMBL" id="BPLQ01013075">
    <property type="protein sequence ID" value="GIY69651.1"/>
    <property type="molecule type" value="Genomic_DNA"/>
</dbReference>
<gene>
    <name evidence="2" type="ORF">CDAR_518121</name>
</gene>
<keyword evidence="1" id="KW-1133">Transmembrane helix</keyword>
<comment type="caution">
    <text evidence="2">The sequence shown here is derived from an EMBL/GenBank/DDBJ whole genome shotgun (WGS) entry which is preliminary data.</text>
</comment>